<evidence type="ECO:0000256" key="2">
    <source>
        <dbReference type="ARBA" id="ARBA00023015"/>
    </source>
</evidence>
<organism evidence="6 7">
    <name type="scientific">Paenibacillus taihuensis</name>
    <dbReference type="NCBI Taxonomy" id="1156355"/>
    <lineage>
        <taxon>Bacteria</taxon>
        <taxon>Bacillati</taxon>
        <taxon>Bacillota</taxon>
        <taxon>Bacilli</taxon>
        <taxon>Bacillales</taxon>
        <taxon>Paenibacillaceae</taxon>
        <taxon>Paenibacillus</taxon>
    </lineage>
</organism>
<dbReference type="InterPro" id="IPR005119">
    <property type="entry name" value="LysR_subst-bd"/>
</dbReference>
<dbReference type="PANTHER" id="PTHR30126:SF40">
    <property type="entry name" value="HTH-TYPE TRANSCRIPTIONAL REGULATOR GLTR"/>
    <property type="match status" value="1"/>
</dbReference>
<evidence type="ECO:0000256" key="4">
    <source>
        <dbReference type="ARBA" id="ARBA00023163"/>
    </source>
</evidence>
<protein>
    <submittedName>
        <fullName evidence="6">DNA-binding transcriptional LysR family regulator</fullName>
    </submittedName>
</protein>
<dbReference type="Pfam" id="PF00126">
    <property type="entry name" value="HTH_1"/>
    <property type="match status" value="1"/>
</dbReference>
<evidence type="ECO:0000256" key="3">
    <source>
        <dbReference type="ARBA" id="ARBA00023125"/>
    </source>
</evidence>
<keyword evidence="3 6" id="KW-0238">DNA-binding</keyword>
<proteinExistence type="inferred from homology"/>
<evidence type="ECO:0000313" key="7">
    <source>
        <dbReference type="Proteomes" id="UP000256304"/>
    </source>
</evidence>
<dbReference type="Gene3D" id="1.10.10.10">
    <property type="entry name" value="Winged helix-like DNA-binding domain superfamily/Winged helix DNA-binding domain"/>
    <property type="match status" value="1"/>
</dbReference>
<dbReference type="OrthoDB" id="9803735at2"/>
<dbReference type="AlphaFoldDB" id="A0A3D9RI35"/>
<evidence type="ECO:0000259" key="5">
    <source>
        <dbReference type="PROSITE" id="PS50931"/>
    </source>
</evidence>
<name>A0A3D9RI35_9BACL</name>
<dbReference type="GO" id="GO:0003700">
    <property type="term" value="F:DNA-binding transcription factor activity"/>
    <property type="evidence" value="ECO:0007669"/>
    <property type="project" value="InterPro"/>
</dbReference>
<keyword evidence="2" id="KW-0805">Transcription regulation</keyword>
<reference evidence="6 7" key="1">
    <citation type="submission" date="2018-08" db="EMBL/GenBank/DDBJ databases">
        <title>Genomic Encyclopedia of Type Strains, Phase III (KMG-III): the genomes of soil and plant-associated and newly described type strains.</title>
        <authorList>
            <person name="Whitman W."/>
        </authorList>
    </citation>
    <scope>NUCLEOTIDE SEQUENCE [LARGE SCALE GENOMIC DNA]</scope>
    <source>
        <strain evidence="6 7">CGMCC 1.10966</strain>
    </source>
</reference>
<dbReference type="PANTHER" id="PTHR30126">
    <property type="entry name" value="HTH-TYPE TRANSCRIPTIONAL REGULATOR"/>
    <property type="match status" value="1"/>
</dbReference>
<dbReference type="SUPFAM" id="SSF53850">
    <property type="entry name" value="Periplasmic binding protein-like II"/>
    <property type="match status" value="1"/>
</dbReference>
<dbReference type="Gene3D" id="3.40.190.10">
    <property type="entry name" value="Periplasmic binding protein-like II"/>
    <property type="match status" value="2"/>
</dbReference>
<dbReference type="Pfam" id="PF03466">
    <property type="entry name" value="LysR_substrate"/>
    <property type="match status" value="1"/>
</dbReference>
<dbReference type="PROSITE" id="PS50931">
    <property type="entry name" value="HTH_LYSR"/>
    <property type="match status" value="1"/>
</dbReference>
<comment type="caution">
    <text evidence="6">The sequence shown here is derived from an EMBL/GenBank/DDBJ whole genome shotgun (WGS) entry which is preliminary data.</text>
</comment>
<dbReference type="InterPro" id="IPR036388">
    <property type="entry name" value="WH-like_DNA-bd_sf"/>
</dbReference>
<evidence type="ECO:0000256" key="1">
    <source>
        <dbReference type="ARBA" id="ARBA00009437"/>
    </source>
</evidence>
<dbReference type="EMBL" id="QTTN01000025">
    <property type="protein sequence ID" value="REE78626.1"/>
    <property type="molecule type" value="Genomic_DNA"/>
</dbReference>
<feature type="domain" description="HTH lysR-type" evidence="5">
    <location>
        <begin position="1"/>
        <end position="58"/>
    </location>
</feature>
<dbReference type="InterPro" id="IPR036390">
    <property type="entry name" value="WH_DNA-bd_sf"/>
</dbReference>
<gene>
    <name evidence="6" type="ORF">A8990_12523</name>
</gene>
<keyword evidence="4" id="KW-0804">Transcription</keyword>
<dbReference type="CDD" id="cd05466">
    <property type="entry name" value="PBP2_LTTR_substrate"/>
    <property type="match status" value="1"/>
</dbReference>
<dbReference type="SUPFAM" id="SSF46785">
    <property type="entry name" value="Winged helix' DNA-binding domain"/>
    <property type="match status" value="1"/>
</dbReference>
<comment type="similarity">
    <text evidence="1">Belongs to the LysR transcriptional regulatory family.</text>
</comment>
<keyword evidence="7" id="KW-1185">Reference proteome</keyword>
<dbReference type="InterPro" id="IPR000847">
    <property type="entry name" value="LysR_HTH_N"/>
</dbReference>
<dbReference type="GO" id="GO:0000976">
    <property type="term" value="F:transcription cis-regulatory region binding"/>
    <property type="evidence" value="ECO:0007669"/>
    <property type="project" value="TreeGrafter"/>
</dbReference>
<dbReference type="Proteomes" id="UP000256304">
    <property type="component" value="Unassembled WGS sequence"/>
</dbReference>
<dbReference type="RefSeq" id="WP_116190719.1">
    <property type="nucleotide sequence ID" value="NZ_QTTN01000025.1"/>
</dbReference>
<sequence length="291" mass="31988">MDLRALKTFEACVRLGHFQKAAEELRFAPSTVTLHIQRLEADLGVSLFIRDGKRVIVSEAGRWLRHEASALLNSIRTMRRTVSDIAAGDGGAVHFAAIEPIASQRLATVVADFCRTRPKVQLTMEVGGSNSIAERVRAGELDFGICSVPAAALMLEFEPLMEDKLGVMMRADHPLANQPDITASDLARQTVLVKEPTCIYRELWDRALSQTDNSAISYHEVGSIFVIQQMVKQTCSVGVVPIYSGLEMEGSVVIRPFTNLNPVVTLGIVYRDKDSLGKASILLMDAIKELH</sequence>
<evidence type="ECO:0000313" key="6">
    <source>
        <dbReference type="EMBL" id="REE78626.1"/>
    </source>
</evidence>
<accession>A0A3D9RI35</accession>